<evidence type="ECO:0000313" key="2">
    <source>
        <dbReference type="Proteomes" id="UP000708208"/>
    </source>
</evidence>
<dbReference type="AlphaFoldDB" id="A0A8J2KRM1"/>
<dbReference type="Proteomes" id="UP000708208">
    <property type="component" value="Unassembled WGS sequence"/>
</dbReference>
<sequence>ICGFVFQAWKGSQNKN</sequence>
<protein>
    <submittedName>
        <fullName evidence="1">Uncharacterized protein</fullName>
    </submittedName>
</protein>
<feature type="non-terminal residue" evidence="1">
    <location>
        <position position="1"/>
    </location>
</feature>
<organism evidence="1 2">
    <name type="scientific">Allacma fusca</name>
    <dbReference type="NCBI Taxonomy" id="39272"/>
    <lineage>
        <taxon>Eukaryota</taxon>
        <taxon>Metazoa</taxon>
        <taxon>Ecdysozoa</taxon>
        <taxon>Arthropoda</taxon>
        <taxon>Hexapoda</taxon>
        <taxon>Collembola</taxon>
        <taxon>Symphypleona</taxon>
        <taxon>Sminthuridae</taxon>
        <taxon>Allacma</taxon>
    </lineage>
</organism>
<reference evidence="1" key="1">
    <citation type="submission" date="2021-06" db="EMBL/GenBank/DDBJ databases">
        <authorList>
            <person name="Hodson N. C."/>
            <person name="Mongue J. A."/>
            <person name="Jaron S. K."/>
        </authorList>
    </citation>
    <scope>NUCLEOTIDE SEQUENCE</scope>
</reference>
<dbReference type="EMBL" id="CAJVCH010422072">
    <property type="protein sequence ID" value="CAG7818496.1"/>
    <property type="molecule type" value="Genomic_DNA"/>
</dbReference>
<gene>
    <name evidence="1" type="ORF">AFUS01_LOCUS28997</name>
</gene>
<evidence type="ECO:0000313" key="1">
    <source>
        <dbReference type="EMBL" id="CAG7818496.1"/>
    </source>
</evidence>
<comment type="caution">
    <text evidence="1">The sequence shown here is derived from an EMBL/GenBank/DDBJ whole genome shotgun (WGS) entry which is preliminary data.</text>
</comment>
<keyword evidence="2" id="KW-1185">Reference proteome</keyword>
<proteinExistence type="predicted"/>
<accession>A0A8J2KRM1</accession>
<name>A0A8J2KRM1_9HEXA</name>